<dbReference type="AlphaFoldDB" id="A0A8J3VNG5"/>
<dbReference type="NCBIfam" id="TIGR01297">
    <property type="entry name" value="CDF"/>
    <property type="match status" value="1"/>
</dbReference>
<feature type="region of interest" description="Disordered" evidence="6">
    <location>
        <begin position="330"/>
        <end position="350"/>
    </location>
</feature>
<feature type="domain" description="Cation efflux protein transmembrane" evidence="8">
    <location>
        <begin position="17"/>
        <end position="225"/>
    </location>
</feature>
<evidence type="ECO:0000256" key="3">
    <source>
        <dbReference type="ARBA" id="ARBA00022692"/>
    </source>
</evidence>
<evidence type="ECO:0000256" key="4">
    <source>
        <dbReference type="ARBA" id="ARBA00022989"/>
    </source>
</evidence>
<evidence type="ECO:0000256" key="2">
    <source>
        <dbReference type="ARBA" id="ARBA00022448"/>
    </source>
</evidence>
<comment type="subcellular location">
    <subcellularLocation>
        <location evidence="1">Membrane</location>
        <topology evidence="1">Multi-pass membrane protein</topology>
    </subcellularLocation>
</comment>
<dbReference type="SUPFAM" id="SSF161111">
    <property type="entry name" value="Cation efflux protein transmembrane domain-like"/>
    <property type="match status" value="1"/>
</dbReference>
<keyword evidence="10" id="KW-1185">Reference proteome</keyword>
<gene>
    <name evidence="9" type="ORF">Raf01_11270</name>
</gene>
<proteinExistence type="predicted"/>
<dbReference type="GO" id="GO:0008324">
    <property type="term" value="F:monoatomic cation transmembrane transporter activity"/>
    <property type="evidence" value="ECO:0007669"/>
    <property type="project" value="InterPro"/>
</dbReference>
<keyword evidence="5 7" id="KW-0472">Membrane</keyword>
<feature type="transmembrane region" description="Helical" evidence="7">
    <location>
        <begin position="124"/>
        <end position="143"/>
    </location>
</feature>
<feature type="transmembrane region" description="Helical" evidence="7">
    <location>
        <begin position="12"/>
        <end position="35"/>
    </location>
</feature>
<evidence type="ECO:0000259" key="8">
    <source>
        <dbReference type="Pfam" id="PF01545"/>
    </source>
</evidence>
<dbReference type="PANTHER" id="PTHR13414:SF9">
    <property type="entry name" value="PROTON-COUPLED ZINC ANTIPORTER SLC30A9, MITOCHONDRIAL"/>
    <property type="match status" value="1"/>
</dbReference>
<dbReference type="EMBL" id="BONZ01000012">
    <property type="protein sequence ID" value="GIH12955.1"/>
    <property type="molecule type" value="Genomic_DNA"/>
</dbReference>
<keyword evidence="3 7" id="KW-0812">Transmembrane</keyword>
<dbReference type="GO" id="GO:0016020">
    <property type="term" value="C:membrane"/>
    <property type="evidence" value="ECO:0007669"/>
    <property type="project" value="UniProtKB-SubCell"/>
</dbReference>
<dbReference type="InterPro" id="IPR027469">
    <property type="entry name" value="Cation_efflux_TMD_sf"/>
</dbReference>
<name>A0A8J3VNG5_9ACTN</name>
<dbReference type="Pfam" id="PF01545">
    <property type="entry name" value="Cation_efflux"/>
    <property type="match status" value="1"/>
</dbReference>
<dbReference type="InterPro" id="IPR040177">
    <property type="entry name" value="SLC30A9"/>
</dbReference>
<dbReference type="PANTHER" id="PTHR13414">
    <property type="entry name" value="HUEL-CATION TRANSPORTER"/>
    <property type="match status" value="1"/>
</dbReference>
<dbReference type="InterPro" id="IPR058533">
    <property type="entry name" value="Cation_efflux_TM"/>
</dbReference>
<dbReference type="Proteomes" id="UP000642748">
    <property type="component" value="Unassembled WGS sequence"/>
</dbReference>
<evidence type="ECO:0000256" key="6">
    <source>
        <dbReference type="SAM" id="MobiDB-lite"/>
    </source>
</evidence>
<reference evidence="9" key="1">
    <citation type="submission" date="2021-01" db="EMBL/GenBank/DDBJ databases">
        <title>Whole genome shotgun sequence of Rugosimonospora africana NBRC 104875.</title>
        <authorList>
            <person name="Komaki H."/>
            <person name="Tamura T."/>
        </authorList>
    </citation>
    <scope>NUCLEOTIDE SEQUENCE</scope>
    <source>
        <strain evidence="9">NBRC 104875</strain>
    </source>
</reference>
<evidence type="ECO:0000256" key="1">
    <source>
        <dbReference type="ARBA" id="ARBA00004141"/>
    </source>
</evidence>
<feature type="transmembrane region" description="Helical" evidence="7">
    <location>
        <begin position="172"/>
        <end position="193"/>
    </location>
</feature>
<dbReference type="RefSeq" id="WP_203916646.1">
    <property type="nucleotide sequence ID" value="NZ_BONZ01000012.1"/>
</dbReference>
<dbReference type="GO" id="GO:0006829">
    <property type="term" value="P:zinc ion transport"/>
    <property type="evidence" value="ECO:0007669"/>
    <property type="project" value="InterPro"/>
</dbReference>
<feature type="transmembrane region" description="Helical" evidence="7">
    <location>
        <begin position="84"/>
        <end position="104"/>
    </location>
</feature>
<organism evidence="9 10">
    <name type="scientific">Rugosimonospora africana</name>
    <dbReference type="NCBI Taxonomy" id="556532"/>
    <lineage>
        <taxon>Bacteria</taxon>
        <taxon>Bacillati</taxon>
        <taxon>Actinomycetota</taxon>
        <taxon>Actinomycetes</taxon>
        <taxon>Micromonosporales</taxon>
        <taxon>Micromonosporaceae</taxon>
        <taxon>Rugosimonospora</taxon>
    </lineage>
</organism>
<feature type="compositionally biased region" description="Low complexity" evidence="6">
    <location>
        <begin position="337"/>
        <end position="350"/>
    </location>
</feature>
<protein>
    <submittedName>
        <fullName evidence="9">Cation diffusion facilitator transporter</fullName>
    </submittedName>
</protein>
<keyword evidence="2" id="KW-0813">Transport</keyword>
<evidence type="ECO:0000256" key="7">
    <source>
        <dbReference type="SAM" id="Phobius"/>
    </source>
</evidence>
<evidence type="ECO:0000313" key="10">
    <source>
        <dbReference type="Proteomes" id="UP000642748"/>
    </source>
</evidence>
<evidence type="ECO:0000313" key="9">
    <source>
        <dbReference type="EMBL" id="GIH12955.1"/>
    </source>
</evidence>
<dbReference type="Gene3D" id="1.20.1510.10">
    <property type="entry name" value="Cation efflux protein transmembrane domain"/>
    <property type="match status" value="1"/>
</dbReference>
<sequence>MTTAGQNKSTDGSTLTVLLALAANLGIAILKALAGLLTGSAALLSEAAHSVGDTVTELLLLTALRRSRRPADRRHPFGYGKERFFWSLLAAVGILVSGAAFSFYEGYRTLRGEGGPEGRDAWVGYVVLALSAVLESISFSQGVRQLRAEAARLGETWRSYLRTPRDPTVKSVVLEDSAALIGILLAFAGLALHQATGSAVWDGSAALAISALLVVVAYQLAQTSKGLLIGQQANIKLVRGIRIRLAEQPEVEKVVDILTMIVGSDRILLCARLDFRDTLNAADLERACVRIDGTLREEFNDLDEVFLEPVPRNDPVLRARVLARYGDILERDPRPAPADAGQPPAGRPAS</sequence>
<comment type="caution">
    <text evidence="9">The sequence shown here is derived from an EMBL/GenBank/DDBJ whole genome shotgun (WGS) entry which is preliminary data.</text>
</comment>
<keyword evidence="4 7" id="KW-1133">Transmembrane helix</keyword>
<feature type="transmembrane region" description="Helical" evidence="7">
    <location>
        <begin position="199"/>
        <end position="221"/>
    </location>
</feature>
<evidence type="ECO:0000256" key="5">
    <source>
        <dbReference type="ARBA" id="ARBA00023136"/>
    </source>
</evidence>
<accession>A0A8J3VNG5</accession>
<dbReference type="InterPro" id="IPR002524">
    <property type="entry name" value="Cation_efflux"/>
</dbReference>